<keyword evidence="1" id="KW-0175">Coiled coil</keyword>
<dbReference type="RefSeq" id="WP_321400190.1">
    <property type="nucleotide sequence ID" value="NZ_CP139487.1"/>
</dbReference>
<evidence type="ECO:0000313" key="3">
    <source>
        <dbReference type="EMBL" id="WPU67216.1"/>
    </source>
</evidence>
<gene>
    <name evidence="3" type="ORF">SOO65_07695</name>
</gene>
<dbReference type="PROSITE" id="PS51688">
    <property type="entry name" value="ICA"/>
    <property type="match status" value="1"/>
</dbReference>
<organism evidence="3 4">
    <name type="scientific">Peredibacter starrii</name>
    <dbReference type="NCBI Taxonomy" id="28202"/>
    <lineage>
        <taxon>Bacteria</taxon>
        <taxon>Pseudomonadati</taxon>
        <taxon>Bdellovibrionota</taxon>
        <taxon>Bacteriovoracia</taxon>
        <taxon>Bacteriovoracales</taxon>
        <taxon>Bacteriovoracaceae</taxon>
        <taxon>Peredibacter</taxon>
    </lineage>
</organism>
<dbReference type="Pfam" id="PF13884">
    <property type="entry name" value="Peptidase_S74"/>
    <property type="match status" value="1"/>
</dbReference>
<accession>A0AAX4HW30</accession>
<protein>
    <submittedName>
        <fullName evidence="3">Tail fiber domain-containing protein</fullName>
    </submittedName>
</protein>
<dbReference type="InterPro" id="IPR001073">
    <property type="entry name" value="C1q_dom"/>
</dbReference>
<reference evidence="3 4" key="1">
    <citation type="submission" date="2023-11" db="EMBL/GenBank/DDBJ databases">
        <title>Peredibacter starrii A3.12.</title>
        <authorList>
            <person name="Mitchell R.J."/>
        </authorList>
    </citation>
    <scope>NUCLEOTIDE SEQUENCE [LARGE SCALE GENOMIC DNA]</scope>
    <source>
        <strain evidence="3 4">A3.12</strain>
    </source>
</reference>
<evidence type="ECO:0000259" key="2">
    <source>
        <dbReference type="PROSITE" id="PS51688"/>
    </source>
</evidence>
<dbReference type="EMBL" id="CP139487">
    <property type="protein sequence ID" value="WPU67216.1"/>
    <property type="molecule type" value="Genomic_DNA"/>
</dbReference>
<name>A0AAX4HW30_9BACT</name>
<feature type="coiled-coil region" evidence="1">
    <location>
        <begin position="303"/>
        <end position="337"/>
    </location>
</feature>
<dbReference type="Gene3D" id="2.60.120.40">
    <property type="match status" value="1"/>
</dbReference>
<dbReference type="InterPro" id="IPR008983">
    <property type="entry name" value="Tumour_necrosis_fac-like_dom"/>
</dbReference>
<evidence type="ECO:0000256" key="1">
    <source>
        <dbReference type="SAM" id="Coils"/>
    </source>
</evidence>
<dbReference type="Pfam" id="PF00386">
    <property type="entry name" value="C1q"/>
    <property type="match status" value="1"/>
</dbReference>
<evidence type="ECO:0000313" key="4">
    <source>
        <dbReference type="Proteomes" id="UP001324634"/>
    </source>
</evidence>
<dbReference type="InterPro" id="IPR030392">
    <property type="entry name" value="S74_ICA"/>
</dbReference>
<dbReference type="KEGG" id="psti:SOO65_07695"/>
<keyword evidence="4" id="KW-1185">Reference proteome</keyword>
<sequence>MYTNEEYDVSNSYNVTNGTYTVPEDGTYYFSWAIYLSNVGKLHTRNSELWVDGVVKARSSEVITTGANEGALNGSTILRLSAGQVVRVRAFGISSDASSVVASANTANQVWNFSGARMGGAGGQAGSDNLGNHLATQNLNLGIYKLVGNGGTSGLSISSSGNVGIGTTSPIATLHVNGGIYSGAISTAGTVYQTSSGIANGTNGRVDSSGSNSTACYNGAWGFWGYCTSLRSTKKDIKDLNLGLNTVLKMRPVSFVWKNNNQEDLGFIAEEIEKVDPLMAEYSKGKLSGVKYSSLTSLLTKAIQEFYSEFTGQREELERLKKENAEMKARLAKIEAMLEKK</sequence>
<dbReference type="SUPFAM" id="SSF49842">
    <property type="entry name" value="TNF-like"/>
    <property type="match status" value="1"/>
</dbReference>
<dbReference type="AlphaFoldDB" id="A0AAX4HW30"/>
<dbReference type="Proteomes" id="UP001324634">
    <property type="component" value="Chromosome"/>
</dbReference>
<feature type="domain" description="Peptidase S74" evidence="2">
    <location>
        <begin position="229"/>
        <end position="324"/>
    </location>
</feature>
<proteinExistence type="predicted"/>